<dbReference type="GO" id="GO:0004144">
    <property type="term" value="F:diacylglycerol O-acyltransferase activity"/>
    <property type="evidence" value="ECO:0007669"/>
    <property type="project" value="TreeGrafter"/>
</dbReference>
<dbReference type="PANTHER" id="PTHR12317:SF63">
    <property type="entry name" value="DIACYLGLYCEROL O-ACYLTRANSFERASE 2"/>
    <property type="match status" value="1"/>
</dbReference>
<keyword evidence="7 11" id="KW-1133">Transmembrane helix</keyword>
<keyword evidence="8" id="KW-0443">Lipid metabolism</keyword>
<dbReference type="InterPro" id="IPR007130">
    <property type="entry name" value="DAGAT"/>
</dbReference>
<evidence type="ECO:0000256" key="1">
    <source>
        <dbReference type="ARBA" id="ARBA00004477"/>
    </source>
</evidence>
<dbReference type="PANTHER" id="PTHR12317">
    <property type="entry name" value="DIACYLGLYCEROL O-ACYLTRANSFERASE"/>
    <property type="match status" value="1"/>
</dbReference>
<name>A0A7S3QJY0_DUNTE</name>
<keyword evidence="4 11" id="KW-0808">Transferase</keyword>
<sequence length="305" mass="33792">MNPLKVLLLGIFVGSIQLALVLPAFAAYRVYHYGILDTVALSIVLVLVLATFTPLFTSKWSDKLIALTTSGAAEHCPFTVVHEDEEALKPGTAYVFGFEPHSALPIGIPTTFSSVSPLVPKAVRGSVYGMASSVCFIVPFVRHLWWWLGLRPASRSLIDRMLSNRISVVICPGGVRECLTMEPGLETVYLRKRQGFVRMALKHGAPLVPVFAIGQSKTYSWRRPPGVNWISRKFQAVPLLIWGAFGTPIPHRSPVKVVIGKPIQVPKMAEPSPEEVDHYLQIFISELSALFERHNQTSKTQLRVL</sequence>
<keyword evidence="10" id="KW-0012">Acyltransferase</keyword>
<keyword evidence="9 11" id="KW-0472">Membrane</keyword>
<evidence type="ECO:0000256" key="4">
    <source>
        <dbReference type="ARBA" id="ARBA00022679"/>
    </source>
</evidence>
<feature type="transmembrane region" description="Helical" evidence="11">
    <location>
        <begin position="127"/>
        <end position="148"/>
    </location>
</feature>
<dbReference type="GO" id="GO:0019432">
    <property type="term" value="P:triglyceride biosynthetic process"/>
    <property type="evidence" value="ECO:0007669"/>
    <property type="project" value="TreeGrafter"/>
</dbReference>
<reference evidence="12" key="1">
    <citation type="submission" date="2021-01" db="EMBL/GenBank/DDBJ databases">
        <authorList>
            <person name="Corre E."/>
            <person name="Pelletier E."/>
            <person name="Niang G."/>
            <person name="Scheremetjew M."/>
            <person name="Finn R."/>
            <person name="Kale V."/>
            <person name="Holt S."/>
            <person name="Cochrane G."/>
            <person name="Meng A."/>
            <person name="Brown T."/>
            <person name="Cohen L."/>
        </authorList>
    </citation>
    <scope>NUCLEOTIDE SEQUENCE</scope>
    <source>
        <strain evidence="12">CCMP1320</strain>
    </source>
</reference>
<evidence type="ECO:0000256" key="5">
    <source>
        <dbReference type="ARBA" id="ARBA00022692"/>
    </source>
</evidence>
<organism evidence="12">
    <name type="scientific">Dunaliella tertiolecta</name>
    <name type="common">Green alga</name>
    <dbReference type="NCBI Taxonomy" id="3047"/>
    <lineage>
        <taxon>Eukaryota</taxon>
        <taxon>Viridiplantae</taxon>
        <taxon>Chlorophyta</taxon>
        <taxon>core chlorophytes</taxon>
        <taxon>Chlorophyceae</taxon>
        <taxon>CS clade</taxon>
        <taxon>Chlamydomonadales</taxon>
        <taxon>Dunaliellaceae</taxon>
        <taxon>Dunaliella</taxon>
    </lineage>
</organism>
<dbReference type="AlphaFoldDB" id="A0A7S3QJY0"/>
<evidence type="ECO:0000256" key="8">
    <source>
        <dbReference type="ARBA" id="ARBA00023098"/>
    </source>
</evidence>
<feature type="transmembrane region" description="Helical" evidence="11">
    <location>
        <begin position="35"/>
        <end position="56"/>
    </location>
</feature>
<comment type="similarity">
    <text evidence="2 11">Belongs to the diacylglycerol acyltransferase family.</text>
</comment>
<dbReference type="GO" id="GO:0005789">
    <property type="term" value="C:endoplasmic reticulum membrane"/>
    <property type="evidence" value="ECO:0007669"/>
    <property type="project" value="UniProtKB-SubCell"/>
</dbReference>
<keyword evidence="3" id="KW-0444">Lipid biosynthesis</keyword>
<evidence type="ECO:0000256" key="10">
    <source>
        <dbReference type="ARBA" id="ARBA00023315"/>
    </source>
</evidence>
<keyword evidence="6 11" id="KW-0256">Endoplasmic reticulum</keyword>
<gene>
    <name evidence="12" type="ORF">DTER00134_LOCUS181</name>
</gene>
<keyword evidence="5 11" id="KW-0812">Transmembrane</keyword>
<protein>
    <recommendedName>
        <fullName evidence="11">Acyltransferase</fullName>
        <ecNumber evidence="11">2.3.1.-</ecNumber>
    </recommendedName>
</protein>
<evidence type="ECO:0000256" key="9">
    <source>
        <dbReference type="ARBA" id="ARBA00023136"/>
    </source>
</evidence>
<evidence type="ECO:0000256" key="2">
    <source>
        <dbReference type="ARBA" id="ARBA00005420"/>
    </source>
</evidence>
<evidence type="ECO:0000313" key="12">
    <source>
        <dbReference type="EMBL" id="CAE0485142.1"/>
    </source>
</evidence>
<dbReference type="SUPFAM" id="SSF69593">
    <property type="entry name" value="Glycerol-3-phosphate (1)-acyltransferase"/>
    <property type="match status" value="1"/>
</dbReference>
<evidence type="ECO:0000256" key="7">
    <source>
        <dbReference type="ARBA" id="ARBA00022989"/>
    </source>
</evidence>
<dbReference type="CDD" id="cd07987">
    <property type="entry name" value="LPLAT_MGAT-like"/>
    <property type="match status" value="1"/>
</dbReference>
<dbReference type="EMBL" id="HBIP01000417">
    <property type="protein sequence ID" value="CAE0485142.1"/>
    <property type="molecule type" value="Transcribed_RNA"/>
</dbReference>
<evidence type="ECO:0000256" key="3">
    <source>
        <dbReference type="ARBA" id="ARBA00022516"/>
    </source>
</evidence>
<dbReference type="Pfam" id="PF03982">
    <property type="entry name" value="DAGAT"/>
    <property type="match status" value="1"/>
</dbReference>
<evidence type="ECO:0000256" key="6">
    <source>
        <dbReference type="ARBA" id="ARBA00022824"/>
    </source>
</evidence>
<accession>A0A7S3QJY0</accession>
<comment type="subcellular location">
    <subcellularLocation>
        <location evidence="1 11">Endoplasmic reticulum membrane</location>
        <topology evidence="1 11">Multi-pass membrane protein</topology>
    </subcellularLocation>
</comment>
<dbReference type="EC" id="2.3.1.-" evidence="11"/>
<proteinExistence type="inferred from homology"/>
<evidence type="ECO:0000256" key="11">
    <source>
        <dbReference type="RuleBase" id="RU367023"/>
    </source>
</evidence>
<feature type="transmembrane region" description="Helical" evidence="11">
    <location>
        <begin position="6"/>
        <end position="28"/>
    </location>
</feature>